<feature type="region of interest" description="Disordered" evidence="1">
    <location>
        <begin position="31"/>
        <end position="101"/>
    </location>
</feature>
<sequence length="161" mass="16652">MENYAEQIAVTSCLVYVNEGVRTPIAEERCPTSPQALEKRPPLIRLKRKSGAKVVSKKVAQPVAEEEAEEAEEEEESDESSSEERVGASTPQGPISGRTKVVAAAGASSTIAVEETVAAGEAVTAQGSTSGGANEAVRAVEVPKGAIVIIPPVEAAVEVPT</sequence>
<reference evidence="2" key="1">
    <citation type="submission" date="2017-07" db="EMBL/GenBank/DDBJ databases">
        <title>Taro Niue Genome Assembly and Annotation.</title>
        <authorList>
            <person name="Atibalentja N."/>
            <person name="Keating K."/>
            <person name="Fields C.J."/>
        </authorList>
    </citation>
    <scope>NUCLEOTIDE SEQUENCE</scope>
    <source>
        <strain evidence="2">Niue_2</strain>
        <tissue evidence="2">Leaf</tissue>
    </source>
</reference>
<proteinExistence type="predicted"/>
<dbReference type="AlphaFoldDB" id="A0A843TKA0"/>
<dbReference type="Proteomes" id="UP000652761">
    <property type="component" value="Unassembled WGS sequence"/>
</dbReference>
<evidence type="ECO:0000256" key="1">
    <source>
        <dbReference type="SAM" id="MobiDB-lite"/>
    </source>
</evidence>
<comment type="caution">
    <text evidence="2">The sequence shown here is derived from an EMBL/GenBank/DDBJ whole genome shotgun (WGS) entry which is preliminary data.</text>
</comment>
<protein>
    <submittedName>
        <fullName evidence="2">Uncharacterized protein</fullName>
    </submittedName>
</protein>
<accession>A0A843TKA0</accession>
<evidence type="ECO:0000313" key="3">
    <source>
        <dbReference type="Proteomes" id="UP000652761"/>
    </source>
</evidence>
<dbReference type="EMBL" id="NMUH01000027">
    <property type="protein sequence ID" value="MQL69029.1"/>
    <property type="molecule type" value="Genomic_DNA"/>
</dbReference>
<evidence type="ECO:0000313" key="2">
    <source>
        <dbReference type="EMBL" id="MQL69029.1"/>
    </source>
</evidence>
<feature type="compositionally biased region" description="Acidic residues" evidence="1">
    <location>
        <begin position="64"/>
        <end position="81"/>
    </location>
</feature>
<keyword evidence="3" id="KW-1185">Reference proteome</keyword>
<organism evidence="2 3">
    <name type="scientific">Colocasia esculenta</name>
    <name type="common">Wild taro</name>
    <name type="synonym">Arum esculentum</name>
    <dbReference type="NCBI Taxonomy" id="4460"/>
    <lineage>
        <taxon>Eukaryota</taxon>
        <taxon>Viridiplantae</taxon>
        <taxon>Streptophyta</taxon>
        <taxon>Embryophyta</taxon>
        <taxon>Tracheophyta</taxon>
        <taxon>Spermatophyta</taxon>
        <taxon>Magnoliopsida</taxon>
        <taxon>Liliopsida</taxon>
        <taxon>Araceae</taxon>
        <taxon>Aroideae</taxon>
        <taxon>Colocasieae</taxon>
        <taxon>Colocasia</taxon>
    </lineage>
</organism>
<gene>
    <name evidence="2" type="ORF">Taro_001315</name>
</gene>
<name>A0A843TKA0_COLES</name>